<reference evidence="2" key="1">
    <citation type="journal article" date="2019" name="Int. J. Syst. Evol. Microbiol.">
        <title>The Global Catalogue of Microorganisms (GCM) 10K type strain sequencing project: providing services to taxonomists for standard genome sequencing and annotation.</title>
        <authorList>
            <consortium name="The Broad Institute Genomics Platform"/>
            <consortium name="The Broad Institute Genome Sequencing Center for Infectious Disease"/>
            <person name="Wu L."/>
            <person name="Ma J."/>
        </authorList>
    </citation>
    <scope>NUCLEOTIDE SEQUENCE [LARGE SCALE GENOMIC DNA]</scope>
    <source>
        <strain evidence="2">JCM 16898</strain>
    </source>
</reference>
<sequence>MTVRQIADSYWAQLKRSEPYYAARAGEAPEAIEPVDEPAEQARAEAARNLLAQLDAVPSEDASADADLAAVLRHLLIADAQRADQMWHVHLIAPYQTHWAFRLIAENVVAPQPARERARLTDGFTERIRSLAGVLRGQRARGIILPRPAYAGARATWQGLHTELPALLASPAVEAATADVLAELDEAEAAAGHQVGVAAQPGGEEVYRAWVRRETTLPVEPEQLHRSGLEQCAELTERMAEIRARLGGPRDESGVRAWLRSQSHLYAKRPEDVAATYRKHLAHIEPSLQSLFRTLPRAHYDVRRLDPVAEGSMTFGYYQPPAPEEPQGLYRFNGSSLAERSLLTAAALILHELVPGHHLHLAGQAENPGLHPVQRHVSASPMAFAAFSEGWAEYASDLGWAAGVYDDDWDAYGRLAHERFVTQRLVVDTALNLGWWDLPQARTFMQENTLDSDVQIASETVRYATDLPAQALAYRAGYLGFRQAARSAAGADLRDIHEAMLGAGAVPLPHMQQRVGRLTAPGPAGTPGEDRT</sequence>
<dbReference type="InterPro" id="IPR010281">
    <property type="entry name" value="DUF885"/>
</dbReference>
<evidence type="ECO:0008006" key="3">
    <source>
        <dbReference type="Google" id="ProtNLM"/>
    </source>
</evidence>
<evidence type="ECO:0000313" key="1">
    <source>
        <dbReference type="EMBL" id="GAA3528379.1"/>
    </source>
</evidence>
<name>A0ABP6V6S1_9PSEU</name>
<keyword evidence="2" id="KW-1185">Reference proteome</keyword>
<dbReference type="RefSeq" id="WP_344855586.1">
    <property type="nucleotide sequence ID" value="NZ_BAAAZN010000001.1"/>
</dbReference>
<dbReference type="Proteomes" id="UP001500689">
    <property type="component" value="Unassembled WGS sequence"/>
</dbReference>
<dbReference type="EMBL" id="BAAAZN010000001">
    <property type="protein sequence ID" value="GAA3528379.1"/>
    <property type="molecule type" value="Genomic_DNA"/>
</dbReference>
<gene>
    <name evidence="1" type="ORF">GCM10022222_09270</name>
</gene>
<dbReference type="PANTHER" id="PTHR33361">
    <property type="entry name" value="GLR0591 PROTEIN"/>
    <property type="match status" value="1"/>
</dbReference>
<evidence type="ECO:0000313" key="2">
    <source>
        <dbReference type="Proteomes" id="UP001500689"/>
    </source>
</evidence>
<dbReference type="Pfam" id="PF05960">
    <property type="entry name" value="DUF885"/>
    <property type="match status" value="1"/>
</dbReference>
<comment type="caution">
    <text evidence="1">The sequence shown here is derived from an EMBL/GenBank/DDBJ whole genome shotgun (WGS) entry which is preliminary data.</text>
</comment>
<protein>
    <recommendedName>
        <fullName evidence="3">DUF885 domain-containing protein</fullName>
    </recommendedName>
</protein>
<accession>A0ABP6V6S1</accession>
<organism evidence="1 2">
    <name type="scientific">Amycolatopsis ultiminotia</name>
    <dbReference type="NCBI Taxonomy" id="543629"/>
    <lineage>
        <taxon>Bacteria</taxon>
        <taxon>Bacillati</taxon>
        <taxon>Actinomycetota</taxon>
        <taxon>Actinomycetes</taxon>
        <taxon>Pseudonocardiales</taxon>
        <taxon>Pseudonocardiaceae</taxon>
        <taxon>Amycolatopsis</taxon>
    </lineage>
</organism>
<proteinExistence type="predicted"/>
<dbReference type="PANTHER" id="PTHR33361:SF2">
    <property type="entry name" value="DUF885 DOMAIN-CONTAINING PROTEIN"/>
    <property type="match status" value="1"/>
</dbReference>